<gene>
    <name evidence="2" type="ORF">K489DRAFT_307435</name>
</gene>
<feature type="non-terminal residue" evidence="2">
    <location>
        <position position="1"/>
    </location>
</feature>
<dbReference type="RefSeq" id="XP_033458036.1">
    <property type="nucleotide sequence ID" value="XM_033600588.1"/>
</dbReference>
<feature type="non-terminal residue" evidence="2">
    <location>
        <position position="153"/>
    </location>
</feature>
<dbReference type="OrthoDB" id="5331170at2759"/>
<protein>
    <submittedName>
        <fullName evidence="2">Uncharacterized protein</fullName>
    </submittedName>
</protein>
<dbReference type="AlphaFoldDB" id="A0A6J3LYZ7"/>
<keyword evidence="1" id="KW-1185">Reference proteome</keyword>
<sequence length="153" mass="17800">PKRNGGWQREGRSVKGCRSQKYFVRPVDGKRKGYWGRIKDGVTGSGPDVYVVAAADSRTLHNSFPEHNRWSNWDSLGGPFESDSDQRDISLDLPWQARHPGKVYNFRTRRYENVNKRASDHYWSHAVWPRHGHEHRDGLHHLPVSTRDIDGTW</sequence>
<dbReference type="GeneID" id="54358388"/>
<evidence type="ECO:0000313" key="2">
    <source>
        <dbReference type="RefSeq" id="XP_033458036.1"/>
    </source>
</evidence>
<evidence type="ECO:0000313" key="1">
    <source>
        <dbReference type="Proteomes" id="UP000504637"/>
    </source>
</evidence>
<reference evidence="2" key="1">
    <citation type="submission" date="2020-01" db="EMBL/GenBank/DDBJ databases">
        <authorList>
            <consortium name="DOE Joint Genome Institute"/>
            <person name="Haridas S."/>
            <person name="Albert R."/>
            <person name="Binder M."/>
            <person name="Bloem J."/>
            <person name="Labutti K."/>
            <person name="Salamov A."/>
            <person name="Andreopoulos B."/>
            <person name="Baker S.E."/>
            <person name="Barry K."/>
            <person name="Bills G."/>
            <person name="Bluhm B.H."/>
            <person name="Cannon C."/>
            <person name="Castanera R."/>
            <person name="Culley D.E."/>
            <person name="Daum C."/>
            <person name="Ezra D."/>
            <person name="Gonzalez J.B."/>
            <person name="Henrissat B."/>
            <person name="Kuo A."/>
            <person name="Liang C."/>
            <person name="Lipzen A."/>
            <person name="Lutzoni F."/>
            <person name="Magnuson J."/>
            <person name="Mondo S."/>
            <person name="Nolan M."/>
            <person name="Ohm R."/>
            <person name="Pangilinan J."/>
            <person name="Park H.-J."/>
            <person name="Ramirez L."/>
            <person name="Alfaro M."/>
            <person name="Sun H."/>
            <person name="Tritt A."/>
            <person name="Yoshinaga Y."/>
            <person name="Zwiers L.-H."/>
            <person name="Turgeon B.G."/>
            <person name="Goodwin S.B."/>
            <person name="Spatafora J.W."/>
            <person name="Crous P.W."/>
            <person name="Grigoriev I.V."/>
        </authorList>
    </citation>
    <scope>NUCLEOTIDE SEQUENCE</scope>
    <source>
        <strain evidence="2">CBS 342.82</strain>
    </source>
</reference>
<name>A0A6J3LYZ7_9PEZI</name>
<proteinExistence type="predicted"/>
<organism evidence="2">
    <name type="scientific">Dissoconium aciculare CBS 342.82</name>
    <dbReference type="NCBI Taxonomy" id="1314786"/>
    <lineage>
        <taxon>Eukaryota</taxon>
        <taxon>Fungi</taxon>
        <taxon>Dikarya</taxon>
        <taxon>Ascomycota</taxon>
        <taxon>Pezizomycotina</taxon>
        <taxon>Dothideomycetes</taxon>
        <taxon>Dothideomycetidae</taxon>
        <taxon>Mycosphaerellales</taxon>
        <taxon>Dissoconiaceae</taxon>
        <taxon>Dissoconium</taxon>
    </lineage>
</organism>
<reference evidence="2" key="2">
    <citation type="submission" date="2020-04" db="EMBL/GenBank/DDBJ databases">
        <authorList>
            <consortium name="NCBI Genome Project"/>
        </authorList>
    </citation>
    <scope>NUCLEOTIDE SEQUENCE</scope>
    <source>
        <strain evidence="2">CBS 342.82</strain>
    </source>
</reference>
<accession>A0A6J3LYZ7</accession>
<dbReference type="Proteomes" id="UP000504637">
    <property type="component" value="Unplaced"/>
</dbReference>
<reference evidence="2" key="3">
    <citation type="submission" date="2025-08" db="UniProtKB">
        <authorList>
            <consortium name="RefSeq"/>
        </authorList>
    </citation>
    <scope>IDENTIFICATION</scope>
    <source>
        <strain evidence="2">CBS 342.82</strain>
    </source>
</reference>